<dbReference type="KEGG" id="lck:HN018_07455"/>
<keyword evidence="9" id="KW-0472">Membrane</keyword>
<name>A0A6M8HNA3_9PROT</name>
<keyword evidence="6" id="KW-0560">Oxidoreductase</keyword>
<dbReference type="InterPro" id="IPR036922">
    <property type="entry name" value="Rieske_2Fe-2S_sf"/>
</dbReference>
<dbReference type="SUPFAM" id="SSF50022">
    <property type="entry name" value="ISP domain"/>
    <property type="match status" value="1"/>
</dbReference>
<dbReference type="PANTHER" id="PTHR21266">
    <property type="entry name" value="IRON-SULFUR DOMAIN CONTAINING PROTEIN"/>
    <property type="match status" value="1"/>
</dbReference>
<dbReference type="PANTHER" id="PTHR21266:SF32">
    <property type="entry name" value="CHOLESTEROL 7-DESATURASE NVD"/>
    <property type="match status" value="1"/>
</dbReference>
<keyword evidence="7" id="KW-0408">Iron</keyword>
<feature type="domain" description="Rieske" evidence="10">
    <location>
        <begin position="23"/>
        <end position="129"/>
    </location>
</feature>
<sequence length="361" mass="40183">MNACLRIPDFDWEDREILPDLWYLACAAAAIKPGQIVPVDMPDRPVLLGRLNSGELFAYRDACPGCGVPLRYATFENDRLSCCLQGWRFDALDGACMHGPSGADELSTSAAYFRLDAIPVVERYGQLWILSQAARQASRTAPFFPGLPISATEHPQVSVVLRLPHDFGPVSRVVDAVHPTFARASSWWTQDRTGLFAPKRKEFEATALGFRVRCHGLKPRALPYRLFGPDISIDIEVRLPGIRIEHISGSRGSACILMAATPAAGGFTDLHCSLYWTVPWLAPARPILRHMLRTFLGHEHDLRARPKPGKQATVPTSVSDRAFVERNPETPWFHRIRQEFIDSSRQGRPFLNPVAAQGPSV</sequence>
<gene>
    <name evidence="11" type="ORF">HN018_07455</name>
</gene>
<dbReference type="InterPro" id="IPR017941">
    <property type="entry name" value="Rieske_2Fe-2S"/>
</dbReference>
<dbReference type="GO" id="GO:0005737">
    <property type="term" value="C:cytoplasm"/>
    <property type="evidence" value="ECO:0007669"/>
    <property type="project" value="TreeGrafter"/>
</dbReference>
<keyword evidence="8" id="KW-0411">Iron-sulfur</keyword>
<dbReference type="AlphaFoldDB" id="A0A6M8HNA3"/>
<dbReference type="GO" id="GO:0016491">
    <property type="term" value="F:oxidoreductase activity"/>
    <property type="evidence" value="ECO:0007669"/>
    <property type="project" value="UniProtKB-KW"/>
</dbReference>
<evidence type="ECO:0000313" key="11">
    <source>
        <dbReference type="EMBL" id="QKE89903.1"/>
    </source>
</evidence>
<evidence type="ECO:0000256" key="8">
    <source>
        <dbReference type="ARBA" id="ARBA00023014"/>
    </source>
</evidence>
<evidence type="ECO:0000259" key="10">
    <source>
        <dbReference type="PROSITE" id="PS51296"/>
    </source>
</evidence>
<keyword evidence="12" id="KW-1185">Reference proteome</keyword>
<reference evidence="11 12" key="1">
    <citation type="journal article" date="2014" name="World J. Microbiol. Biotechnol.">
        <title>Biodiversity and physiological characteristics of Antarctic and Arctic lichens-associated bacteria.</title>
        <authorList>
            <person name="Lee Y.M."/>
            <person name="Kim E.H."/>
            <person name="Lee H.K."/>
            <person name="Hong S.G."/>
        </authorList>
    </citation>
    <scope>NUCLEOTIDE SEQUENCE [LARGE SCALE GENOMIC DNA]</scope>
    <source>
        <strain evidence="11 12">PAMC 26569</strain>
    </source>
</reference>
<evidence type="ECO:0000256" key="4">
    <source>
        <dbReference type="ARBA" id="ARBA00022723"/>
    </source>
</evidence>
<keyword evidence="4" id="KW-0479">Metal-binding</keyword>
<proteinExistence type="predicted"/>
<protein>
    <submittedName>
        <fullName evidence="11">Rieske 2Fe-2S domain-containing protein</fullName>
    </submittedName>
</protein>
<evidence type="ECO:0000256" key="5">
    <source>
        <dbReference type="ARBA" id="ARBA00022989"/>
    </source>
</evidence>
<dbReference type="PROSITE" id="PS51296">
    <property type="entry name" value="RIESKE"/>
    <property type="match status" value="1"/>
</dbReference>
<keyword evidence="3" id="KW-0001">2Fe-2S</keyword>
<evidence type="ECO:0000256" key="2">
    <source>
        <dbReference type="ARBA" id="ARBA00022692"/>
    </source>
</evidence>
<dbReference type="RefSeq" id="WP_171834891.1">
    <property type="nucleotide sequence ID" value="NZ_CP053708.1"/>
</dbReference>
<evidence type="ECO:0000256" key="1">
    <source>
        <dbReference type="ARBA" id="ARBA00004370"/>
    </source>
</evidence>
<dbReference type="Proteomes" id="UP000500767">
    <property type="component" value="Chromosome"/>
</dbReference>
<evidence type="ECO:0000256" key="6">
    <source>
        <dbReference type="ARBA" id="ARBA00023002"/>
    </source>
</evidence>
<evidence type="ECO:0000256" key="3">
    <source>
        <dbReference type="ARBA" id="ARBA00022714"/>
    </source>
</evidence>
<evidence type="ECO:0000256" key="7">
    <source>
        <dbReference type="ARBA" id="ARBA00023004"/>
    </source>
</evidence>
<keyword evidence="5" id="KW-1133">Transmembrane helix</keyword>
<dbReference type="GO" id="GO:0016020">
    <property type="term" value="C:membrane"/>
    <property type="evidence" value="ECO:0007669"/>
    <property type="project" value="UniProtKB-SubCell"/>
</dbReference>
<evidence type="ECO:0000256" key="9">
    <source>
        <dbReference type="ARBA" id="ARBA00023136"/>
    </source>
</evidence>
<evidence type="ECO:0000313" key="12">
    <source>
        <dbReference type="Proteomes" id="UP000500767"/>
    </source>
</evidence>
<dbReference type="Pfam" id="PF00355">
    <property type="entry name" value="Rieske"/>
    <property type="match status" value="1"/>
</dbReference>
<accession>A0A6M8HNA3</accession>
<dbReference type="EMBL" id="CP053708">
    <property type="protein sequence ID" value="QKE89903.1"/>
    <property type="molecule type" value="Genomic_DNA"/>
</dbReference>
<organism evidence="11 12">
    <name type="scientific">Lichenicola cladoniae</name>
    <dbReference type="NCBI Taxonomy" id="1484109"/>
    <lineage>
        <taxon>Bacteria</taxon>
        <taxon>Pseudomonadati</taxon>
        <taxon>Pseudomonadota</taxon>
        <taxon>Alphaproteobacteria</taxon>
        <taxon>Acetobacterales</taxon>
        <taxon>Acetobacteraceae</taxon>
        <taxon>Lichenicola</taxon>
    </lineage>
</organism>
<dbReference type="Gene3D" id="2.102.10.10">
    <property type="entry name" value="Rieske [2Fe-2S] iron-sulphur domain"/>
    <property type="match status" value="1"/>
</dbReference>
<dbReference type="GO" id="GO:0046872">
    <property type="term" value="F:metal ion binding"/>
    <property type="evidence" value="ECO:0007669"/>
    <property type="project" value="UniProtKB-KW"/>
</dbReference>
<dbReference type="GO" id="GO:0051537">
    <property type="term" value="F:2 iron, 2 sulfur cluster binding"/>
    <property type="evidence" value="ECO:0007669"/>
    <property type="project" value="UniProtKB-KW"/>
</dbReference>
<comment type="subcellular location">
    <subcellularLocation>
        <location evidence="1">Membrane</location>
    </subcellularLocation>
</comment>
<dbReference type="InterPro" id="IPR050584">
    <property type="entry name" value="Cholesterol_7-desaturase"/>
</dbReference>
<keyword evidence="2" id="KW-0812">Transmembrane</keyword>